<evidence type="ECO:0000256" key="5">
    <source>
        <dbReference type="ARBA" id="ARBA00022792"/>
    </source>
</evidence>
<dbReference type="RefSeq" id="XP_015274231.1">
    <property type="nucleotide sequence ID" value="XM_015418745.1"/>
</dbReference>
<name>A0ABM1KKJ4_GEKJA</name>
<evidence type="ECO:0000256" key="2">
    <source>
        <dbReference type="ARBA" id="ARBA00004569"/>
    </source>
</evidence>
<keyword evidence="4" id="KW-0677">Repeat</keyword>
<evidence type="ECO:0000256" key="9">
    <source>
        <dbReference type="ARBA" id="ARBA00023136"/>
    </source>
</evidence>
<gene>
    <name evidence="12" type="primary">MICU3</name>
</gene>
<evidence type="ECO:0000256" key="7">
    <source>
        <dbReference type="ARBA" id="ARBA00022946"/>
    </source>
</evidence>
<accession>A0ABM1KKJ4</accession>
<dbReference type="PANTHER" id="PTHR12294">
    <property type="entry name" value="EF HAND DOMAIN FAMILY A1,A2-RELATED"/>
    <property type="match status" value="1"/>
</dbReference>
<keyword evidence="6" id="KW-0106">Calcium</keyword>
<evidence type="ECO:0000256" key="8">
    <source>
        <dbReference type="ARBA" id="ARBA00023128"/>
    </source>
</evidence>
<keyword evidence="9" id="KW-0472">Membrane</keyword>
<dbReference type="InterPro" id="IPR018247">
    <property type="entry name" value="EF_Hand_1_Ca_BS"/>
</dbReference>
<organism evidence="11 12">
    <name type="scientific">Gekko japonicus</name>
    <name type="common">Schlegel's Japanese gecko</name>
    <dbReference type="NCBI Taxonomy" id="146911"/>
    <lineage>
        <taxon>Eukaryota</taxon>
        <taxon>Metazoa</taxon>
        <taxon>Chordata</taxon>
        <taxon>Craniata</taxon>
        <taxon>Vertebrata</taxon>
        <taxon>Euteleostomi</taxon>
        <taxon>Lepidosauria</taxon>
        <taxon>Squamata</taxon>
        <taxon>Bifurcata</taxon>
        <taxon>Gekkota</taxon>
        <taxon>Gekkonidae</taxon>
        <taxon>Gekkoninae</taxon>
        <taxon>Gekko</taxon>
    </lineage>
</organism>
<dbReference type="SMART" id="SM00054">
    <property type="entry name" value="EFh"/>
    <property type="match status" value="2"/>
</dbReference>
<keyword evidence="3" id="KW-0479">Metal-binding</keyword>
<keyword evidence="7" id="KW-0809">Transit peptide</keyword>
<sequence length="456" mass="52477">MPSDLRALLMCQPLASDKSQRAKRPGLAGTPAAAAAAGGLDSRRALRGQVQGKGTETRPDYEDLGLYATSREQRFRMFASLEFEGQLFMTPYDFIQAVTNEEPRRTKQLQNLSKQELNQILVETPPVWKGSSKLFRNLHEKGVISYTEYLFLLSILTKPHAGFRIAFNMFDTDGNEMVDKKEFLVLQEIFRKKNEKKERKGDEEKRALLNLQLYGYHTSTNAVLKTGGEDLVPRSYWDTLRRSTSQALFSDLAERADDITGLLSDTTLLVHFFGKKGKAELNFEDFYRFMDNLQTEVLEIEFLSYSNGMNTISEEDFAHILLRYTNVENISSYLENVRCSMPEEQGITFDEFRSFFQFLNNLEDFAIAMQMYNFASRSIGQDEFKRAVYVATGLKLSAHLVHTVFKIFDVDKDDQLSYKEFIGIMKDRLNRGSRGYRGIQKYTTFKSCVKKELNSR</sequence>
<dbReference type="PROSITE" id="PS50222">
    <property type="entry name" value="EF_HAND_2"/>
    <property type="match status" value="2"/>
</dbReference>
<evidence type="ECO:0000313" key="12">
    <source>
        <dbReference type="RefSeq" id="XP_015274231.1"/>
    </source>
</evidence>
<evidence type="ECO:0000256" key="4">
    <source>
        <dbReference type="ARBA" id="ARBA00022737"/>
    </source>
</evidence>
<dbReference type="InterPro" id="IPR011992">
    <property type="entry name" value="EF-hand-dom_pair"/>
</dbReference>
<dbReference type="CDD" id="cd16175">
    <property type="entry name" value="EFh_MICU3"/>
    <property type="match status" value="1"/>
</dbReference>
<proteinExistence type="predicted"/>
<keyword evidence="5" id="KW-0999">Mitochondrion inner membrane</keyword>
<protein>
    <submittedName>
        <fullName evidence="12">Calcium uptake protein 3, mitochondrial</fullName>
    </submittedName>
</protein>
<dbReference type="PROSITE" id="PS00018">
    <property type="entry name" value="EF_HAND_1"/>
    <property type="match status" value="1"/>
</dbReference>
<feature type="domain" description="EF-hand" evidence="10">
    <location>
        <begin position="158"/>
        <end position="193"/>
    </location>
</feature>
<comment type="subcellular location">
    <subcellularLocation>
        <location evidence="1">Mitochondrion inner membrane</location>
    </subcellularLocation>
    <subcellularLocation>
        <location evidence="2">Mitochondrion intermembrane space</location>
    </subcellularLocation>
</comment>
<dbReference type="Pfam" id="PF13833">
    <property type="entry name" value="EF-hand_8"/>
    <property type="match status" value="1"/>
</dbReference>
<dbReference type="SUPFAM" id="SSF47473">
    <property type="entry name" value="EF-hand"/>
    <property type="match status" value="2"/>
</dbReference>
<dbReference type="Proteomes" id="UP000694871">
    <property type="component" value="Unplaced"/>
</dbReference>
<evidence type="ECO:0000256" key="1">
    <source>
        <dbReference type="ARBA" id="ARBA00004273"/>
    </source>
</evidence>
<dbReference type="PANTHER" id="PTHR12294:SF10">
    <property type="entry name" value="CALCIUM UPTAKE PROTEIN 3, MITOCHONDRIAL"/>
    <property type="match status" value="1"/>
</dbReference>
<dbReference type="Gene3D" id="1.10.238.10">
    <property type="entry name" value="EF-hand"/>
    <property type="match status" value="2"/>
</dbReference>
<reference evidence="12" key="1">
    <citation type="submission" date="2025-08" db="UniProtKB">
        <authorList>
            <consortium name="RefSeq"/>
        </authorList>
    </citation>
    <scope>IDENTIFICATION</scope>
</reference>
<dbReference type="InterPro" id="IPR002048">
    <property type="entry name" value="EF_hand_dom"/>
</dbReference>
<keyword evidence="8" id="KW-0496">Mitochondrion</keyword>
<evidence type="ECO:0000256" key="6">
    <source>
        <dbReference type="ARBA" id="ARBA00022837"/>
    </source>
</evidence>
<dbReference type="InterPro" id="IPR039800">
    <property type="entry name" value="MICU1/2/3"/>
</dbReference>
<evidence type="ECO:0000259" key="10">
    <source>
        <dbReference type="PROSITE" id="PS50222"/>
    </source>
</evidence>
<evidence type="ECO:0000313" key="11">
    <source>
        <dbReference type="Proteomes" id="UP000694871"/>
    </source>
</evidence>
<keyword evidence="11" id="KW-1185">Reference proteome</keyword>
<feature type="domain" description="EF-hand" evidence="10">
    <location>
        <begin position="396"/>
        <end position="431"/>
    </location>
</feature>
<dbReference type="GeneID" id="107116754"/>
<evidence type="ECO:0000256" key="3">
    <source>
        <dbReference type="ARBA" id="ARBA00022723"/>
    </source>
</evidence>